<gene>
    <name evidence="1" type="ORF">SAMN04488523_1476</name>
</gene>
<proteinExistence type="predicted"/>
<dbReference type="STRING" id="74348.SAMN04488523_1476"/>
<protein>
    <submittedName>
        <fullName evidence="1">Uncharacterized protein</fullName>
    </submittedName>
</protein>
<reference evidence="1 2" key="1">
    <citation type="submission" date="2016-10" db="EMBL/GenBank/DDBJ databases">
        <authorList>
            <person name="de Groot N.N."/>
        </authorList>
    </citation>
    <scope>NUCLEOTIDE SEQUENCE [LARGE SCALE GENOMIC DNA]</scope>
    <source>
        <strain evidence="1 2">DSM 11443</strain>
    </source>
</reference>
<dbReference type="AlphaFoldDB" id="A0A1I2HEA1"/>
<keyword evidence="2" id="KW-1185">Reference proteome</keyword>
<accession>A0A1I2HEA1</accession>
<organism evidence="1 2">
    <name type="scientific">Sulfitobacter brevis</name>
    <dbReference type="NCBI Taxonomy" id="74348"/>
    <lineage>
        <taxon>Bacteria</taxon>
        <taxon>Pseudomonadati</taxon>
        <taxon>Pseudomonadota</taxon>
        <taxon>Alphaproteobacteria</taxon>
        <taxon>Rhodobacterales</taxon>
        <taxon>Roseobacteraceae</taxon>
        <taxon>Sulfitobacter</taxon>
    </lineage>
</organism>
<dbReference type="EMBL" id="FOMW01000047">
    <property type="protein sequence ID" value="SFF27713.1"/>
    <property type="molecule type" value="Genomic_DNA"/>
</dbReference>
<evidence type="ECO:0000313" key="2">
    <source>
        <dbReference type="Proteomes" id="UP000198977"/>
    </source>
</evidence>
<sequence>MPKSPGANLYKDAARWPVIPPWWLLSSPQAAALINVTPATLHIWRTRGEGPKTVPPLFLKPTQGDPIFHMYGTLRSWAAERVGIQYSFDDQCWDYFREDCPMLTDGVGSMAARTREFDRQYEASRREVGKGDEPRWVSLPTIQRLDPYYAKQPKWRRPDAKYKWADLY</sequence>
<dbReference type="Proteomes" id="UP000198977">
    <property type="component" value="Unassembled WGS sequence"/>
</dbReference>
<name>A0A1I2HEA1_9RHOB</name>
<evidence type="ECO:0000313" key="1">
    <source>
        <dbReference type="EMBL" id="SFF27713.1"/>
    </source>
</evidence>